<evidence type="ECO:0000313" key="2">
    <source>
        <dbReference type="EMBL" id="SES84323.1"/>
    </source>
</evidence>
<accession>A0A1H9ZRI6</accession>
<keyword evidence="1" id="KW-1133">Transmembrane helix</keyword>
<evidence type="ECO:0000313" key="3">
    <source>
        <dbReference type="Proteomes" id="UP000199800"/>
    </source>
</evidence>
<keyword evidence="3" id="KW-1185">Reference proteome</keyword>
<evidence type="ECO:0000256" key="1">
    <source>
        <dbReference type="SAM" id="Phobius"/>
    </source>
</evidence>
<gene>
    <name evidence="2" type="ORF">SAMN04487772_10482</name>
</gene>
<dbReference type="OrthoDB" id="2009649at2"/>
<dbReference type="Proteomes" id="UP000199800">
    <property type="component" value="Unassembled WGS sequence"/>
</dbReference>
<reference evidence="2 3" key="1">
    <citation type="submission" date="2016-10" db="EMBL/GenBank/DDBJ databases">
        <authorList>
            <person name="de Groot N.N."/>
        </authorList>
    </citation>
    <scope>NUCLEOTIDE SEQUENCE [LARGE SCALE GENOMIC DNA]</scope>
    <source>
        <strain evidence="2 3">DSM 1801</strain>
    </source>
</reference>
<proteinExistence type="predicted"/>
<feature type="transmembrane region" description="Helical" evidence="1">
    <location>
        <begin position="12"/>
        <end position="37"/>
    </location>
</feature>
<dbReference type="AlphaFoldDB" id="A0A1H9ZRI6"/>
<dbReference type="EMBL" id="FOHN01000004">
    <property type="protein sequence ID" value="SES84323.1"/>
    <property type="molecule type" value="Genomic_DNA"/>
</dbReference>
<name>A0A1H9ZRI6_9FIRM</name>
<protein>
    <submittedName>
        <fullName evidence="2">Uncharacterized protein</fullName>
    </submittedName>
</protein>
<dbReference type="RefSeq" id="WP_092476610.1">
    <property type="nucleotide sequence ID" value="NZ_FOHN01000004.1"/>
</dbReference>
<keyword evidence="1" id="KW-0472">Membrane</keyword>
<keyword evidence="1" id="KW-0812">Transmembrane</keyword>
<organism evidence="2 3">
    <name type="scientific">[Clostridium] polysaccharolyticum</name>
    <dbReference type="NCBI Taxonomy" id="29364"/>
    <lineage>
        <taxon>Bacteria</taxon>
        <taxon>Bacillati</taxon>
        <taxon>Bacillota</taxon>
        <taxon>Clostridia</taxon>
        <taxon>Lachnospirales</taxon>
        <taxon>Lachnospiraceae</taxon>
    </lineage>
</organism>
<dbReference type="STRING" id="29364.SAMN04487772_10482"/>
<sequence length="776" mass="84610">MRSRQKRLGDRGSSLIMVVIGAAYLGILGALILSITFTNIDLKTANNKSKKNFYMDEAVVNEVTAVLEEYSAKSMAAAYTWLVKNYQAESADWEKCCKDYKKKYMIALSQMLNNNPANTTELSDSYQVSKLKDGVNSISTDSADADHVTVGAFVGGSPNMAGIIEHAKDVEGNYTYDYLILKDVSITYTQANGFETEIMTDIVMDFPSAGGVDTTFAKFALISDELIDCTSAVHVTGGVYAGETPPSIAGAGDKVNPDIGGILVQSGTGNLEIDGNNNLVATRGNITANNAGQLSIVNAKVWAKNIRTFGVGDPARFTPKISIDAITKVQDDLLMKAPYSTVDLKKSYYGFSYKGKSSIGGKTMSDRSSAITINARDVSLDLTGLDNLVLFGRAFVSSSDTVDGNAEAGEQAQKEQSGTMMDIMTGQSIGVKYDQGAYLIANESYLKIPSNPIDQASIQAYAASLYHADASYDASAPHLSLKMKQDIVDFSKGDAAHIRRWLDDDMPIRPIYYRQGPGTSGMKMVNFYWNFKNEACANAYFEWFYGKYGGDLKDSFKQFYRLEGGKYNMKYKTAPFVRLQVAGDFLYQNPSTGAFEIQKGEIHDMDTESSQLTQKYKSVQLNLREDGNTSGNIADKPYVNMHFNMKEVKKGSKVIDHTGIQSALYHNAANVYISSKEEFHVTSGMAGLVIASGNVVVDAVRFEGLIVADGKIELSTNSNIIADEKMVLDLLGYCQNNGNKLGKYIYGYDNASKGAAGDDSADYGKAIAFENWKKNA</sequence>